<evidence type="ECO:0000259" key="5">
    <source>
        <dbReference type="Pfam" id="PF06144"/>
    </source>
</evidence>
<evidence type="ECO:0000256" key="4">
    <source>
        <dbReference type="ARBA" id="ARBA00022932"/>
    </source>
</evidence>
<evidence type="ECO:0000256" key="2">
    <source>
        <dbReference type="ARBA" id="ARBA00022695"/>
    </source>
</evidence>
<keyword evidence="3" id="KW-0235">DNA replication</keyword>
<gene>
    <name evidence="6" type="ORF">MPNT_60086</name>
</gene>
<dbReference type="Gene3D" id="1.20.272.10">
    <property type="match status" value="1"/>
</dbReference>
<name>A0A8J2FUD2_9BACT</name>
<sequence>MGVAAPKGVHIFTGTDSYAAFQASKAFVAQQAVQHQLEIEAYDGDGESGEEALEQLKAVWEALVTVPLFGKGRIVWWKHVDLLGASVFFRNPALLRVWQNLLEVLSQGTTPYFRLVIHARALDRRIAALKDLLANAMITRCDRVSPGSEEESDEIAQLEEQLQKLGWEPEPGVSEWLFWATGGDRGLLEQELAKLAVYPSGDRRLTRTFAATLVPVSRGGDLWGYCDAVLAGKLDEAWDSLQRLLALGESEIGLASLLAAQIRLAARTACLREAGLLRLVRRGSTVLAEVDPSARALLVRSKSGELPSPWRLGRIATRSQRLPIQRWVRAVERVEWLLRELVTQDLPRVLLERATLELCQILS</sequence>
<dbReference type="Gene3D" id="3.40.50.300">
    <property type="entry name" value="P-loop containing nucleotide triphosphate hydrolases"/>
    <property type="match status" value="1"/>
</dbReference>
<dbReference type="InterPro" id="IPR027417">
    <property type="entry name" value="P-loop_NTPase"/>
</dbReference>
<dbReference type="PANTHER" id="PTHR34388:SF1">
    <property type="entry name" value="DNA POLYMERASE III SUBUNIT DELTA"/>
    <property type="match status" value="1"/>
</dbReference>
<evidence type="ECO:0000313" key="7">
    <source>
        <dbReference type="Proteomes" id="UP000663859"/>
    </source>
</evidence>
<keyword evidence="2" id="KW-0548">Nucleotidyltransferase</keyword>
<dbReference type="GO" id="GO:0003677">
    <property type="term" value="F:DNA binding"/>
    <property type="evidence" value="ECO:0007669"/>
    <property type="project" value="InterPro"/>
</dbReference>
<protein>
    <submittedName>
        <fullName evidence="6">Putative DNA polymerase III, delta subunit</fullName>
    </submittedName>
</protein>
<evidence type="ECO:0000256" key="3">
    <source>
        <dbReference type="ARBA" id="ARBA00022705"/>
    </source>
</evidence>
<feature type="domain" description="DNA polymerase III delta N-terminal" evidence="5">
    <location>
        <begin position="11"/>
        <end position="141"/>
    </location>
</feature>
<keyword evidence="4" id="KW-0239">DNA-directed DNA polymerase</keyword>
<dbReference type="RefSeq" id="WP_214096470.1">
    <property type="nucleotide sequence ID" value="NZ_CAJNOB010000056.1"/>
</dbReference>
<accession>A0A8J2FUD2</accession>
<dbReference type="AlphaFoldDB" id="A0A8J2FUD2"/>
<dbReference type="Pfam" id="PF06144">
    <property type="entry name" value="DNA_pol3_delta"/>
    <property type="match status" value="1"/>
</dbReference>
<dbReference type="EMBL" id="CAJNOB010000056">
    <property type="protein sequence ID" value="CAF0703738.1"/>
    <property type="molecule type" value="Genomic_DNA"/>
</dbReference>
<keyword evidence="1" id="KW-0808">Transferase</keyword>
<organism evidence="6 7">
    <name type="scientific">Candidatus Methylacidithermus pantelleriae</name>
    <dbReference type="NCBI Taxonomy" id="2744239"/>
    <lineage>
        <taxon>Bacteria</taxon>
        <taxon>Pseudomonadati</taxon>
        <taxon>Verrucomicrobiota</taxon>
        <taxon>Methylacidiphilae</taxon>
        <taxon>Methylacidiphilales</taxon>
        <taxon>Methylacidiphilaceae</taxon>
        <taxon>Candidatus Methylacidithermus</taxon>
    </lineage>
</organism>
<dbReference type="Proteomes" id="UP000663859">
    <property type="component" value="Unassembled WGS sequence"/>
</dbReference>
<keyword evidence="7" id="KW-1185">Reference proteome</keyword>
<dbReference type="GO" id="GO:0006261">
    <property type="term" value="P:DNA-templated DNA replication"/>
    <property type="evidence" value="ECO:0007669"/>
    <property type="project" value="TreeGrafter"/>
</dbReference>
<proteinExistence type="predicted"/>
<dbReference type="InterPro" id="IPR010372">
    <property type="entry name" value="DNA_pol3_delta_N"/>
</dbReference>
<dbReference type="GO" id="GO:0009360">
    <property type="term" value="C:DNA polymerase III complex"/>
    <property type="evidence" value="ECO:0007669"/>
    <property type="project" value="InterPro"/>
</dbReference>
<reference evidence="6" key="1">
    <citation type="submission" date="2021-02" db="EMBL/GenBank/DDBJ databases">
        <authorList>
            <person name="Cremers G."/>
            <person name="Picone N."/>
        </authorList>
    </citation>
    <scope>NUCLEOTIDE SEQUENCE</scope>
    <source>
        <strain evidence="6">PQ17</strain>
    </source>
</reference>
<dbReference type="NCBIfam" id="TIGR01128">
    <property type="entry name" value="holA"/>
    <property type="match status" value="1"/>
</dbReference>
<dbReference type="InterPro" id="IPR005790">
    <property type="entry name" value="DNA_polIII_delta"/>
</dbReference>
<evidence type="ECO:0000256" key="1">
    <source>
        <dbReference type="ARBA" id="ARBA00022679"/>
    </source>
</evidence>
<dbReference type="GO" id="GO:0003887">
    <property type="term" value="F:DNA-directed DNA polymerase activity"/>
    <property type="evidence" value="ECO:0007669"/>
    <property type="project" value="UniProtKB-KW"/>
</dbReference>
<dbReference type="PANTHER" id="PTHR34388">
    <property type="entry name" value="DNA POLYMERASE III SUBUNIT DELTA"/>
    <property type="match status" value="1"/>
</dbReference>
<evidence type="ECO:0000313" key="6">
    <source>
        <dbReference type="EMBL" id="CAF0703738.1"/>
    </source>
</evidence>
<comment type="caution">
    <text evidence="6">The sequence shown here is derived from an EMBL/GenBank/DDBJ whole genome shotgun (WGS) entry which is preliminary data.</text>
</comment>